<dbReference type="RefSeq" id="WP_142936037.1">
    <property type="nucleotide sequence ID" value="NZ_FXTM01000022.1"/>
</dbReference>
<keyword evidence="2" id="KW-1133">Transmembrane helix</keyword>
<dbReference type="InterPro" id="IPR036280">
    <property type="entry name" value="Multihaem_cyt_sf"/>
</dbReference>
<organism evidence="3 4">
    <name type="scientific">Balnearium lithotrophicum</name>
    <dbReference type="NCBI Taxonomy" id="223788"/>
    <lineage>
        <taxon>Bacteria</taxon>
        <taxon>Pseudomonadati</taxon>
        <taxon>Aquificota</taxon>
        <taxon>Aquificia</taxon>
        <taxon>Desulfurobacteriales</taxon>
        <taxon>Desulfurobacteriaceae</taxon>
        <taxon>Balnearium</taxon>
    </lineage>
</organism>
<dbReference type="SUPFAM" id="SSF48695">
    <property type="entry name" value="Multiheme cytochromes"/>
    <property type="match status" value="1"/>
</dbReference>
<gene>
    <name evidence="3" type="ORF">SAMN06269117_1227</name>
</gene>
<reference evidence="3 4" key="1">
    <citation type="submission" date="2017-05" db="EMBL/GenBank/DDBJ databases">
        <authorList>
            <person name="Varghese N."/>
            <person name="Submissions S."/>
        </authorList>
    </citation>
    <scope>NUCLEOTIDE SEQUENCE [LARGE SCALE GENOMIC DNA]</scope>
    <source>
        <strain evidence="3 4">DSM 16304</strain>
    </source>
</reference>
<dbReference type="OrthoDB" id="9238at2"/>
<evidence type="ECO:0000256" key="1">
    <source>
        <dbReference type="ARBA" id="ARBA00022729"/>
    </source>
</evidence>
<protein>
    <submittedName>
        <fullName evidence="3">Uncharacterized protein</fullName>
    </submittedName>
</protein>
<keyword evidence="4" id="KW-1185">Reference proteome</keyword>
<dbReference type="InterPro" id="IPR051829">
    <property type="entry name" value="Multiheme_Cytochr_ET"/>
</dbReference>
<evidence type="ECO:0000256" key="2">
    <source>
        <dbReference type="SAM" id="Phobius"/>
    </source>
</evidence>
<keyword evidence="2" id="KW-0812">Transmembrane</keyword>
<dbReference type="Gene3D" id="2.60.220.30">
    <property type="match status" value="1"/>
</dbReference>
<accession>A0A521DM62</accession>
<dbReference type="AlphaFoldDB" id="A0A521DM62"/>
<proteinExistence type="predicted"/>
<dbReference type="PANTHER" id="PTHR35038">
    <property type="entry name" value="DISSIMILATORY SULFITE REDUCTASE SIRA"/>
    <property type="match status" value="1"/>
</dbReference>
<dbReference type="Proteomes" id="UP000317315">
    <property type="component" value="Unassembled WGS sequence"/>
</dbReference>
<feature type="transmembrane region" description="Helical" evidence="2">
    <location>
        <begin position="1163"/>
        <end position="1182"/>
    </location>
</feature>
<keyword evidence="1" id="KW-0732">Signal</keyword>
<dbReference type="Gene3D" id="1.10.1130.10">
    <property type="entry name" value="Flavocytochrome C3, Chain A"/>
    <property type="match status" value="1"/>
</dbReference>
<evidence type="ECO:0000313" key="4">
    <source>
        <dbReference type="Proteomes" id="UP000317315"/>
    </source>
</evidence>
<keyword evidence="2" id="KW-0472">Membrane</keyword>
<evidence type="ECO:0000313" key="3">
    <source>
        <dbReference type="EMBL" id="SMO72171.1"/>
    </source>
</evidence>
<dbReference type="EMBL" id="FXTM01000022">
    <property type="protein sequence ID" value="SMO72171.1"/>
    <property type="molecule type" value="Genomic_DNA"/>
</dbReference>
<sequence>MAAKHPSKDPGLSPDINNGVDYRGNVKYDMDMGTPDKVFTCASCHSGGIMAFDRDSGKRHDEVETWDNQTDGTGFFSNATYSDSEVDGDYFSYTADEESRGYIGMPHKFNWKKSGVLDTDCLLCHSDRSLAEKEKLVVTTSNGWNASNPTPANPRVFVFVKKDNNGKVVEVSLGFPPQLTQDEINNGYTIDSAAFYSDPLERLVSVYYSDVIQGVIKDELKQSGIDPATLNQQQMMTIQSFTIGTISGYLKHGTTTGFTIPYSQLGQKIGVDLQDYNYDDSKFNNRLSGFFGQFYLDIGAPNFSARDYLRNAFFESTVEGQPYVGSGFVVRAANATSNYSYKPNDPNVPFVNLARAGHFFGWAATGTLMSIADPNNPSKPIAFVRLEKQQDGTFKAVAYYKNDVDLDNVQLPILETSNHYTLIKADSSSKDGVSVSHTGDKDKDLSLMCAQCHFAIPDTENKWTVDGQHFFPNWYVRRGIIGLGADVVKRAAVYAPDEKQNDQSVAPIAITPDGEMAKYSSMNDTMNYSDGLPVGYDVHMAKDGGNLSCLSCHGQDNLPKDVKEHHNPHNFLKGNDSAGEVMPALDYNPSVRTCSSCHWGTDDGAAKAHEAWFGPAASAHINKIQCQVCHIPFKTYWTFRFFDDSLGYSNQFDDRLMKMDNGTVYQFPPEWAIPAFGPTPTYGLNFSYVIAQTDDNGTDKLLPITSIDMDPYRALMRVNNSNFGLWNIPSENFPWRWEPAIIKRWTINDKGEPVLRAGLISPIQVFTWIDAATGRALFVREMNMAIDGVAYDSNGTPVGKSTIDPELPEKSVPGLTIDPKTGKVAFKIHWVDGNPGGYVDYIDDDDGDMVPEISTNEEYEALKAAIKQVLDKEDPGHPHNPVIMTFMAPFGIDHGVLPAEYALGAQKTGPLSCNACHNSDESKNRLSPAVWEGDESAGRKVTLTFHALPDEAVSESKATGMWMLPEGTKSENGRYVITQGALCRVTSVGVESKEFSAFYLVTPDGTVTGPVSDEVKISVDKGAVDVPTSVKVEKVENANIEESAVEAAKSYGIDTPVLATEVLDIHTKTNKFNSPVTFTIKYDPSKVANKVLILASEDGKNWTKVTEFGVDPNNPYVTFARSQLSYFAVVGEAPSSIPSGTAQTTTGGGSGGGCSISPAVEPVSGGVSLLTMLSGLIGLLLGRKKRKN</sequence>
<name>A0A521DM62_9BACT</name>